<reference evidence="1" key="1">
    <citation type="submission" date="2013-11" db="EMBL/GenBank/DDBJ databases">
        <title>Draft genome sequence of the broad-host-range Rhizobium sp. LPU83 strain, a member of the low-genetic diversity Oregon-like Rhizobium sp. group.</title>
        <authorList>
            <person name="Wibberg D."/>
            <person name="Puehler A."/>
            <person name="Schlueter A."/>
        </authorList>
    </citation>
    <scope>NUCLEOTIDE SEQUENCE [LARGE SCALE GENOMIC DNA]</scope>
    <source>
        <strain evidence="1">LPU83</strain>
        <plasmid evidence="1">pLPU83b</plasmid>
    </source>
</reference>
<dbReference type="Proteomes" id="UP000019443">
    <property type="component" value="Unassembled WGS sequence"/>
</dbReference>
<protein>
    <submittedName>
        <fullName evidence="1">Uncharacterized protein</fullName>
    </submittedName>
</protein>
<evidence type="ECO:0000313" key="1">
    <source>
        <dbReference type="EMBL" id="CDM60122.1"/>
    </source>
</evidence>
<keyword evidence="1" id="KW-0614">Plasmid</keyword>
<name>W6RFV6_9HYPH</name>
<dbReference type="EMBL" id="CBYB010000010">
    <property type="protein sequence ID" value="CDM60122.1"/>
    <property type="molecule type" value="Genomic_DNA"/>
</dbReference>
<keyword evidence="2" id="KW-1185">Reference proteome</keyword>
<proteinExistence type="predicted"/>
<geneLocation type="plasmid" evidence="1">
    <name>pLPU83b</name>
</geneLocation>
<comment type="caution">
    <text evidence="1">The sequence shown here is derived from an EMBL/GenBank/DDBJ whole genome shotgun (WGS) entry which is preliminary data.</text>
</comment>
<organism evidence="1 2">
    <name type="scientific">Rhizobium favelukesii</name>
    <dbReference type="NCBI Taxonomy" id="348824"/>
    <lineage>
        <taxon>Bacteria</taxon>
        <taxon>Pseudomonadati</taxon>
        <taxon>Pseudomonadota</taxon>
        <taxon>Alphaproteobacteria</taxon>
        <taxon>Hyphomicrobiales</taxon>
        <taxon>Rhizobiaceae</taxon>
        <taxon>Rhizobium/Agrobacterium group</taxon>
        <taxon>Rhizobium</taxon>
    </lineage>
</organism>
<dbReference type="AlphaFoldDB" id="W6RFV6"/>
<accession>W6RFV6</accession>
<evidence type="ECO:0000313" key="2">
    <source>
        <dbReference type="Proteomes" id="UP000019443"/>
    </source>
</evidence>
<gene>
    <name evidence="1" type="ORF">LPU83_pLPU83b_0126</name>
</gene>
<sequence length="83" mass="8468">MSTQSFVIASAARTAVASLCIGGMGVDLPLNFHPAAVRASAVCEPPPNVGPPEARVFRLHSGGGLVARPEFTNEIGTLLSIAP</sequence>